<accession>A0A6A3YFC2</accession>
<dbReference type="SUPFAM" id="SSF54001">
    <property type="entry name" value="Cysteine proteinases"/>
    <property type="match status" value="1"/>
</dbReference>
<evidence type="ECO:0008006" key="6">
    <source>
        <dbReference type="Google" id="ProtNLM"/>
    </source>
</evidence>
<evidence type="ECO:0000313" key="2">
    <source>
        <dbReference type="EMBL" id="KAE9217888.1"/>
    </source>
</evidence>
<gene>
    <name evidence="3" type="ORF">PF004_g10980</name>
    <name evidence="2" type="ORF">PF005_g8484</name>
</gene>
<dbReference type="Gene3D" id="3.40.395.10">
    <property type="entry name" value="Adenoviral Proteinase, Chain A"/>
    <property type="match status" value="1"/>
</dbReference>
<evidence type="ECO:0000256" key="1">
    <source>
        <dbReference type="SAM" id="MobiDB-lite"/>
    </source>
</evidence>
<dbReference type="EMBL" id="QXGB01000361">
    <property type="protein sequence ID" value="KAE9217888.1"/>
    <property type="molecule type" value="Genomic_DNA"/>
</dbReference>
<dbReference type="Proteomes" id="UP000476176">
    <property type="component" value="Unassembled WGS sequence"/>
</dbReference>
<organism evidence="2 4">
    <name type="scientific">Phytophthora fragariae</name>
    <dbReference type="NCBI Taxonomy" id="53985"/>
    <lineage>
        <taxon>Eukaryota</taxon>
        <taxon>Sar</taxon>
        <taxon>Stramenopiles</taxon>
        <taxon>Oomycota</taxon>
        <taxon>Peronosporomycetes</taxon>
        <taxon>Peronosporales</taxon>
        <taxon>Peronosporaceae</taxon>
        <taxon>Phytophthora</taxon>
    </lineage>
</organism>
<protein>
    <recommendedName>
        <fullName evidence="6">Ubiquitin-like protease family profile domain-containing protein</fullName>
    </recommendedName>
</protein>
<name>A0A6A3YFC2_9STRA</name>
<dbReference type="OrthoDB" id="109811at2759"/>
<dbReference type="AlphaFoldDB" id="A0A6A3YFC2"/>
<sequence>MEEVRNGIPKGENDEESQGKKGLGGFIERWHKVSMPSSKLRIDPIEWVERPQQPDGASCGVLVVAQVRNYLTGNEERQNYNVSSNDVKVMRLGMLWVIMHLSHERSMSESDATTTRKIHQKLQDELK</sequence>
<comment type="caution">
    <text evidence="2">The sequence shown here is derived from an EMBL/GenBank/DDBJ whole genome shotgun (WGS) entry which is preliminary data.</text>
</comment>
<evidence type="ECO:0000313" key="4">
    <source>
        <dbReference type="Proteomes" id="UP000433483"/>
    </source>
</evidence>
<dbReference type="InterPro" id="IPR038765">
    <property type="entry name" value="Papain-like_cys_pep_sf"/>
</dbReference>
<proteinExistence type="predicted"/>
<dbReference type="EMBL" id="QXGC01000585">
    <property type="protein sequence ID" value="KAE9228782.1"/>
    <property type="molecule type" value="Genomic_DNA"/>
</dbReference>
<reference evidence="2 4" key="1">
    <citation type="submission" date="2018-08" db="EMBL/GenBank/DDBJ databases">
        <title>Genomic investigation of the strawberry pathogen Phytophthora fragariae indicates pathogenicity is determined by transcriptional variation in three key races.</title>
        <authorList>
            <person name="Adams T.M."/>
            <person name="Armitage A.D."/>
            <person name="Sobczyk M.K."/>
            <person name="Bates H.J."/>
            <person name="Dunwell J.M."/>
            <person name="Nellist C.F."/>
            <person name="Harrison R.J."/>
        </authorList>
    </citation>
    <scope>NUCLEOTIDE SEQUENCE [LARGE SCALE GENOMIC DNA]</scope>
    <source>
        <strain evidence="3 5">BC-23</strain>
        <strain evidence="2 4">NOV-27</strain>
    </source>
</reference>
<keyword evidence="4" id="KW-1185">Reference proteome</keyword>
<feature type="region of interest" description="Disordered" evidence="1">
    <location>
        <begin position="1"/>
        <end position="23"/>
    </location>
</feature>
<dbReference type="Proteomes" id="UP000433483">
    <property type="component" value="Unassembled WGS sequence"/>
</dbReference>
<evidence type="ECO:0000313" key="5">
    <source>
        <dbReference type="Proteomes" id="UP000476176"/>
    </source>
</evidence>
<feature type="region of interest" description="Disordered" evidence="1">
    <location>
        <begin position="106"/>
        <end position="127"/>
    </location>
</feature>
<evidence type="ECO:0000313" key="3">
    <source>
        <dbReference type="EMBL" id="KAE9228782.1"/>
    </source>
</evidence>